<proteinExistence type="predicted"/>
<keyword evidence="3" id="KW-1185">Reference proteome</keyword>
<feature type="signal peptide" evidence="1">
    <location>
        <begin position="1"/>
        <end position="28"/>
    </location>
</feature>
<name>A0A2P5F2E0_TREOI</name>
<protein>
    <recommendedName>
        <fullName evidence="4">Pectinesterase inhibitor domain containing protein</fullName>
    </recommendedName>
</protein>
<reference evidence="3" key="1">
    <citation type="submission" date="2016-06" db="EMBL/GenBank/DDBJ databases">
        <title>Parallel loss of symbiosis genes in relatives of nitrogen-fixing non-legume Parasponia.</title>
        <authorList>
            <person name="Van Velzen R."/>
            <person name="Holmer R."/>
            <person name="Bu F."/>
            <person name="Rutten L."/>
            <person name="Van Zeijl A."/>
            <person name="Liu W."/>
            <person name="Santuari L."/>
            <person name="Cao Q."/>
            <person name="Sharma T."/>
            <person name="Shen D."/>
            <person name="Roswanjaya Y."/>
            <person name="Wardhani T."/>
            <person name="Kalhor M.S."/>
            <person name="Jansen J."/>
            <person name="Van den Hoogen J."/>
            <person name="Gungor B."/>
            <person name="Hartog M."/>
            <person name="Hontelez J."/>
            <person name="Verver J."/>
            <person name="Yang W.-C."/>
            <person name="Schijlen E."/>
            <person name="Repin R."/>
            <person name="Schilthuizen M."/>
            <person name="Schranz E."/>
            <person name="Heidstra R."/>
            <person name="Miyata K."/>
            <person name="Fedorova E."/>
            <person name="Kohlen W."/>
            <person name="Bisseling T."/>
            <person name="Smit S."/>
            <person name="Geurts R."/>
        </authorList>
    </citation>
    <scope>NUCLEOTIDE SEQUENCE [LARGE SCALE GENOMIC DNA]</scope>
    <source>
        <strain evidence="3">cv. RG33-2</strain>
    </source>
</reference>
<evidence type="ECO:0000256" key="1">
    <source>
        <dbReference type="SAM" id="SignalP"/>
    </source>
</evidence>
<evidence type="ECO:0000313" key="3">
    <source>
        <dbReference type="Proteomes" id="UP000237000"/>
    </source>
</evidence>
<gene>
    <name evidence="2" type="ORF">TorRG33x02_122820</name>
</gene>
<dbReference type="AlphaFoldDB" id="A0A2P5F2E0"/>
<accession>A0A2P5F2E0</accession>
<dbReference type="Proteomes" id="UP000237000">
    <property type="component" value="Unassembled WGS sequence"/>
</dbReference>
<evidence type="ECO:0008006" key="4">
    <source>
        <dbReference type="Google" id="ProtNLM"/>
    </source>
</evidence>
<keyword evidence="1" id="KW-0732">Signal</keyword>
<evidence type="ECO:0000313" key="2">
    <source>
        <dbReference type="EMBL" id="PON91951.1"/>
    </source>
</evidence>
<feature type="chain" id="PRO_5015133633" description="Pectinesterase inhibitor domain containing protein" evidence="1">
    <location>
        <begin position="29"/>
        <end position="118"/>
    </location>
</feature>
<dbReference type="InParanoid" id="A0A2P5F2E0"/>
<comment type="caution">
    <text evidence="2">The sequence shown here is derived from an EMBL/GenBank/DDBJ whole genome shotgun (WGS) entry which is preliminary data.</text>
</comment>
<dbReference type="EMBL" id="JXTC01000070">
    <property type="protein sequence ID" value="PON91951.1"/>
    <property type="molecule type" value="Genomic_DNA"/>
</dbReference>
<organism evidence="2 3">
    <name type="scientific">Trema orientale</name>
    <name type="common">Charcoal tree</name>
    <name type="synonym">Celtis orientalis</name>
    <dbReference type="NCBI Taxonomy" id="63057"/>
    <lineage>
        <taxon>Eukaryota</taxon>
        <taxon>Viridiplantae</taxon>
        <taxon>Streptophyta</taxon>
        <taxon>Embryophyta</taxon>
        <taxon>Tracheophyta</taxon>
        <taxon>Spermatophyta</taxon>
        <taxon>Magnoliopsida</taxon>
        <taxon>eudicotyledons</taxon>
        <taxon>Gunneridae</taxon>
        <taxon>Pentapetalae</taxon>
        <taxon>rosids</taxon>
        <taxon>fabids</taxon>
        <taxon>Rosales</taxon>
        <taxon>Cannabaceae</taxon>
        <taxon>Trema</taxon>
    </lineage>
</organism>
<sequence>MMTISTKFLLAVVVVGAALISSATTCDATKHELSHSDIDQNACVSILTNALSLRSPFDNEKICDAVVDGRLGADIPSCVDRLTIEVDILDYALFPPVADLVCSLIKSMLSNKLRLASS</sequence>